<dbReference type="EMBL" id="JARJLM010000464">
    <property type="protein sequence ID" value="MDF3836829.1"/>
    <property type="molecule type" value="Genomic_DNA"/>
</dbReference>
<evidence type="ECO:0000313" key="13">
    <source>
        <dbReference type="Proteomes" id="UP001216674"/>
    </source>
</evidence>
<evidence type="ECO:0000256" key="8">
    <source>
        <dbReference type="ARBA" id="ARBA00023143"/>
    </source>
</evidence>
<evidence type="ECO:0000256" key="4">
    <source>
        <dbReference type="ARBA" id="ARBA00022475"/>
    </source>
</evidence>
<comment type="subcellular location">
    <subcellularLocation>
        <location evidence="1">Bacterial flagellum basal body</location>
    </subcellularLocation>
    <subcellularLocation>
        <location evidence="2">Cell membrane</location>
        <topology evidence="2">Multi-pass membrane protein</topology>
    </subcellularLocation>
</comment>
<comment type="caution">
    <text evidence="12">The sequence shown here is derived from an EMBL/GenBank/DDBJ whole genome shotgun (WGS) entry which is preliminary data.</text>
</comment>
<dbReference type="PANTHER" id="PTHR30046">
    <property type="entry name" value="FLAGELLAR M-RING PROTEIN"/>
    <property type="match status" value="1"/>
</dbReference>
<dbReference type="Pfam" id="PF01514">
    <property type="entry name" value="YscJ_FliF"/>
    <property type="match status" value="1"/>
</dbReference>
<dbReference type="Gene3D" id="3.30.300.30">
    <property type="match status" value="1"/>
</dbReference>
<dbReference type="InterPro" id="IPR043427">
    <property type="entry name" value="YscJ/FliF"/>
</dbReference>
<dbReference type="NCBIfam" id="TIGR00206">
    <property type="entry name" value="fliF"/>
    <property type="match status" value="1"/>
</dbReference>
<feature type="domain" description="Flagellar M-ring C-terminal" evidence="11">
    <location>
        <begin position="243"/>
        <end position="373"/>
    </location>
</feature>
<keyword evidence="12" id="KW-0966">Cell projection</keyword>
<accession>A0ABT6AWH9</accession>
<evidence type="ECO:0000256" key="2">
    <source>
        <dbReference type="ARBA" id="ARBA00004651"/>
    </source>
</evidence>
<sequence>MATFSGFLRDRPRGQQLAITFAVMALLVVLLVVAYIVWRPTYGLLFSGLKPADAAAIVRHLEKEKTPYRLADGGSTILVPQENVHAARLRVMSEDIPLKGSVGFELFNNSDLGMTEFTQKVNYQRALQGELTRTILSLREIESARVHLAIPEASIFRKNASRPKASIVVSTREGTVLSTSRIRSIQRLVGAAIPELDPAEVTVTDQRLTAGGEGAAAAMISDPKLELKAELERYYAGKVREQLGSLVGKQLASVAVDVQVNYDRLQVSNEVTRTRRPVVSAIRPASEAGTDANSSLIEPARIPRAKAISAETGVEETSRRVEQAVTEPGSIRRLSVAVVLNAPPGVVALSKVQELASAAVGLNTSRGDTVSVAVREGFPQLATPALPAAPATAPSSQSEFVEEEIMSASPVGPSSLDMPRKIVVVLAGLALLAIVFAAGVAFGGKRRDADGAPRRLTREERDAYTRRLQELLGKEAVSQ</sequence>
<evidence type="ECO:0000256" key="3">
    <source>
        <dbReference type="ARBA" id="ARBA00007971"/>
    </source>
</evidence>
<keyword evidence="7 9" id="KW-0472">Membrane</keyword>
<dbReference type="InterPro" id="IPR000067">
    <property type="entry name" value="FlgMring_FliF"/>
</dbReference>
<keyword evidence="13" id="KW-1185">Reference proteome</keyword>
<proteinExistence type="inferred from homology"/>
<dbReference type="PRINTS" id="PR01009">
    <property type="entry name" value="FLGMRINGFLIF"/>
</dbReference>
<dbReference type="InterPro" id="IPR006182">
    <property type="entry name" value="FliF_N_dom"/>
</dbReference>
<dbReference type="PANTHER" id="PTHR30046:SF0">
    <property type="entry name" value="FLAGELLAR M-RING PROTEIN"/>
    <property type="match status" value="1"/>
</dbReference>
<keyword evidence="4" id="KW-1003">Cell membrane</keyword>
<organism evidence="12 13">
    <name type="scientific">Cupriavidus basilensis</name>
    <dbReference type="NCBI Taxonomy" id="68895"/>
    <lineage>
        <taxon>Bacteria</taxon>
        <taxon>Pseudomonadati</taxon>
        <taxon>Pseudomonadota</taxon>
        <taxon>Betaproteobacteria</taxon>
        <taxon>Burkholderiales</taxon>
        <taxon>Burkholderiaceae</taxon>
        <taxon>Cupriavidus</taxon>
    </lineage>
</organism>
<evidence type="ECO:0000256" key="6">
    <source>
        <dbReference type="ARBA" id="ARBA00022989"/>
    </source>
</evidence>
<feature type="transmembrane region" description="Helical" evidence="9">
    <location>
        <begin position="17"/>
        <end position="38"/>
    </location>
</feature>
<feature type="transmembrane region" description="Helical" evidence="9">
    <location>
        <begin position="422"/>
        <end position="444"/>
    </location>
</feature>
<keyword evidence="12" id="KW-0969">Cilium</keyword>
<dbReference type="Pfam" id="PF08345">
    <property type="entry name" value="YscJ_FliF_C"/>
    <property type="match status" value="1"/>
</dbReference>
<comment type="similarity">
    <text evidence="3">Belongs to the FliF family.</text>
</comment>
<feature type="domain" description="Flagellar M-ring N-terminal" evidence="10">
    <location>
        <begin position="39"/>
        <end position="207"/>
    </location>
</feature>
<evidence type="ECO:0000259" key="11">
    <source>
        <dbReference type="Pfam" id="PF08345"/>
    </source>
</evidence>
<keyword evidence="8" id="KW-0975">Bacterial flagellum</keyword>
<name>A0ABT6AWH9_9BURK</name>
<dbReference type="Proteomes" id="UP001216674">
    <property type="component" value="Unassembled WGS sequence"/>
</dbReference>
<dbReference type="InterPro" id="IPR045851">
    <property type="entry name" value="AMP-bd_C_sf"/>
</dbReference>
<dbReference type="RefSeq" id="WP_276267187.1">
    <property type="nucleotide sequence ID" value="NZ_JARJLM010000464.1"/>
</dbReference>
<evidence type="ECO:0000256" key="5">
    <source>
        <dbReference type="ARBA" id="ARBA00022692"/>
    </source>
</evidence>
<dbReference type="InterPro" id="IPR013556">
    <property type="entry name" value="Flag_M-ring_C"/>
</dbReference>
<gene>
    <name evidence="12" type="primary">fliF</name>
    <name evidence="12" type="ORF">P3W85_28335</name>
</gene>
<reference evidence="12 13" key="1">
    <citation type="submission" date="2023-03" db="EMBL/GenBank/DDBJ databases">
        <title>Draft assemblies of triclosan tolerant bacteria isolated from returned activated sludge.</title>
        <authorList>
            <person name="Van Hamelsveld S."/>
        </authorList>
    </citation>
    <scope>NUCLEOTIDE SEQUENCE [LARGE SCALE GENOMIC DNA]</scope>
    <source>
        <strain evidence="12 13">GW210010_S58</strain>
    </source>
</reference>
<evidence type="ECO:0000256" key="9">
    <source>
        <dbReference type="SAM" id="Phobius"/>
    </source>
</evidence>
<keyword evidence="12" id="KW-0282">Flagellum</keyword>
<evidence type="ECO:0000259" key="10">
    <source>
        <dbReference type="Pfam" id="PF01514"/>
    </source>
</evidence>
<dbReference type="PIRSF" id="PIRSF004862">
    <property type="entry name" value="FliF"/>
    <property type="match status" value="1"/>
</dbReference>
<keyword evidence="5 9" id="KW-0812">Transmembrane</keyword>
<evidence type="ECO:0000256" key="7">
    <source>
        <dbReference type="ARBA" id="ARBA00023136"/>
    </source>
</evidence>
<evidence type="ECO:0000256" key="1">
    <source>
        <dbReference type="ARBA" id="ARBA00004117"/>
    </source>
</evidence>
<protein>
    <submittedName>
        <fullName evidence="12">Flagellar basal-body MS-ring/collar protein FliF</fullName>
    </submittedName>
</protein>
<evidence type="ECO:0000313" key="12">
    <source>
        <dbReference type="EMBL" id="MDF3836829.1"/>
    </source>
</evidence>
<keyword evidence="6 9" id="KW-1133">Transmembrane helix</keyword>